<dbReference type="EMBL" id="CP070496">
    <property type="protein sequence ID" value="QSB06112.1"/>
    <property type="molecule type" value="Genomic_DNA"/>
</dbReference>
<accession>A0A895XQW7</accession>
<proteinExistence type="predicted"/>
<evidence type="ECO:0000313" key="2">
    <source>
        <dbReference type="EMBL" id="QSB06112.1"/>
    </source>
</evidence>
<dbReference type="AlphaFoldDB" id="A0A895XQW7"/>
<organism evidence="2 3">
    <name type="scientific">Natronoglycomyces albus</name>
    <dbReference type="NCBI Taxonomy" id="2811108"/>
    <lineage>
        <taxon>Bacteria</taxon>
        <taxon>Bacillati</taxon>
        <taxon>Actinomycetota</taxon>
        <taxon>Actinomycetes</taxon>
        <taxon>Glycomycetales</taxon>
        <taxon>Glycomycetaceae</taxon>
        <taxon>Natronoglycomyces</taxon>
    </lineage>
</organism>
<dbReference type="Gene3D" id="3.40.50.150">
    <property type="entry name" value="Vaccinia Virus protein VP39"/>
    <property type="match status" value="1"/>
</dbReference>
<dbReference type="PANTHER" id="PTHR43591:SF110">
    <property type="entry name" value="RHODANESE DOMAIN-CONTAINING PROTEIN"/>
    <property type="match status" value="1"/>
</dbReference>
<reference evidence="2" key="1">
    <citation type="submission" date="2021-02" db="EMBL/GenBank/DDBJ databases">
        <title>Natronoglycomyces albus gen. nov., sp. nov, a haloalkaliphilic actinobacterium from a soda solonchak soil.</title>
        <authorList>
            <person name="Sorokin D.Y."/>
            <person name="Khijniak T.V."/>
            <person name="Zakharycheva A.P."/>
            <person name="Boueva O.V."/>
            <person name="Ariskina E.V."/>
            <person name="Hahnke R.L."/>
            <person name="Bunk B."/>
            <person name="Sproer C."/>
            <person name="Schumann P."/>
            <person name="Evtushenko L.I."/>
            <person name="Kublanov I.V."/>
        </authorList>
    </citation>
    <scope>NUCLEOTIDE SEQUENCE</scope>
    <source>
        <strain evidence="2">DSM 106290</strain>
    </source>
</reference>
<evidence type="ECO:0000313" key="3">
    <source>
        <dbReference type="Proteomes" id="UP000662939"/>
    </source>
</evidence>
<dbReference type="InterPro" id="IPR029063">
    <property type="entry name" value="SAM-dependent_MTases_sf"/>
</dbReference>
<dbReference type="InterPro" id="IPR013216">
    <property type="entry name" value="Methyltransf_11"/>
</dbReference>
<keyword evidence="2" id="KW-0808">Transferase</keyword>
<keyword evidence="2" id="KW-0489">Methyltransferase</keyword>
<dbReference type="RefSeq" id="WP_213172123.1">
    <property type="nucleotide sequence ID" value="NZ_CP070496.1"/>
</dbReference>
<dbReference type="Pfam" id="PF08241">
    <property type="entry name" value="Methyltransf_11"/>
    <property type="match status" value="1"/>
</dbReference>
<dbReference type="GO" id="GO:0032259">
    <property type="term" value="P:methylation"/>
    <property type="evidence" value="ECO:0007669"/>
    <property type="project" value="UniProtKB-KW"/>
</dbReference>
<evidence type="ECO:0000259" key="1">
    <source>
        <dbReference type="Pfam" id="PF08241"/>
    </source>
</evidence>
<dbReference type="KEGG" id="nav:JQS30_04125"/>
<dbReference type="GO" id="GO:0008757">
    <property type="term" value="F:S-adenosylmethionine-dependent methyltransferase activity"/>
    <property type="evidence" value="ECO:0007669"/>
    <property type="project" value="InterPro"/>
</dbReference>
<dbReference type="CDD" id="cd02440">
    <property type="entry name" value="AdoMet_MTases"/>
    <property type="match status" value="1"/>
</dbReference>
<dbReference type="Proteomes" id="UP000662939">
    <property type="component" value="Chromosome"/>
</dbReference>
<gene>
    <name evidence="2" type="ORF">JQS30_04125</name>
</gene>
<dbReference type="SUPFAM" id="SSF53335">
    <property type="entry name" value="S-adenosyl-L-methionine-dependent methyltransferases"/>
    <property type="match status" value="1"/>
</dbReference>
<keyword evidence="3" id="KW-1185">Reference proteome</keyword>
<protein>
    <submittedName>
        <fullName evidence="2">Class I SAM-dependent methyltransferase</fullName>
    </submittedName>
</protein>
<sequence>MQANDYDSFAKAYSADNESNLLNGHYERPAMVNLAADVNGRRILDAGCGSGPLAAALRDRGAIVTGFDSSVEMVKLARQRLGEDVELHVADLAQPLPFGDGVFDDVVSSLVLHYLPDWSAALAELRRVLRPGGRLILSVHHPIIYKMINPETDYFALTEWSDDYSFDGQRATLTTWHRPLHAMTDAFTEAGFHIRVISEPPFAPDTPAELLPPHLRDRKAFLCFILFVLEAH</sequence>
<name>A0A895XQW7_9ACTN</name>
<feature type="domain" description="Methyltransferase type 11" evidence="1">
    <location>
        <begin position="44"/>
        <end position="137"/>
    </location>
</feature>
<dbReference type="PANTHER" id="PTHR43591">
    <property type="entry name" value="METHYLTRANSFERASE"/>
    <property type="match status" value="1"/>
</dbReference>